<dbReference type="EMBL" id="JBFOLJ010000008">
    <property type="protein sequence ID" value="KAL2515997.1"/>
    <property type="molecule type" value="Genomic_DNA"/>
</dbReference>
<proteinExistence type="predicted"/>
<reference evidence="2" key="1">
    <citation type="submission" date="2024-07" db="EMBL/GenBank/DDBJ databases">
        <title>Two chromosome-level genome assemblies of Korean endemic species Abeliophyllum distichum and Forsythia ovata (Oleaceae).</title>
        <authorList>
            <person name="Jang H."/>
        </authorList>
    </citation>
    <scope>NUCLEOTIDE SEQUENCE [LARGE SCALE GENOMIC DNA]</scope>
</reference>
<keyword evidence="2" id="KW-1185">Reference proteome</keyword>
<accession>A0ABD1TTD6</accession>
<dbReference type="Proteomes" id="UP001604277">
    <property type="component" value="Unassembled WGS sequence"/>
</dbReference>
<comment type="caution">
    <text evidence="1">The sequence shown here is derived from an EMBL/GenBank/DDBJ whole genome shotgun (WGS) entry which is preliminary data.</text>
</comment>
<evidence type="ECO:0000313" key="2">
    <source>
        <dbReference type="Proteomes" id="UP001604277"/>
    </source>
</evidence>
<protein>
    <submittedName>
        <fullName evidence="1">Uncharacterized protein</fullName>
    </submittedName>
</protein>
<organism evidence="1 2">
    <name type="scientific">Forsythia ovata</name>
    <dbReference type="NCBI Taxonomy" id="205694"/>
    <lineage>
        <taxon>Eukaryota</taxon>
        <taxon>Viridiplantae</taxon>
        <taxon>Streptophyta</taxon>
        <taxon>Embryophyta</taxon>
        <taxon>Tracheophyta</taxon>
        <taxon>Spermatophyta</taxon>
        <taxon>Magnoliopsida</taxon>
        <taxon>eudicotyledons</taxon>
        <taxon>Gunneridae</taxon>
        <taxon>Pentapetalae</taxon>
        <taxon>asterids</taxon>
        <taxon>lamiids</taxon>
        <taxon>Lamiales</taxon>
        <taxon>Oleaceae</taxon>
        <taxon>Forsythieae</taxon>
        <taxon>Forsythia</taxon>
    </lineage>
</organism>
<evidence type="ECO:0000313" key="1">
    <source>
        <dbReference type="EMBL" id="KAL2515997.1"/>
    </source>
</evidence>
<dbReference type="AlphaFoldDB" id="A0ABD1TTD6"/>
<gene>
    <name evidence="1" type="ORF">Fot_29968</name>
</gene>
<sequence>MENIFKLTLFQYFDGNTLYERGKVDYIDNCYASYFSTFTLDRVMNVMKISLPMGYAYKRSRLNLNHGLMRLATDQHVAEMLEDIGPMRTVDIYLIPPKRKGVAITDLEDGTILEPLNTNRLDGATKAVDISSEEETSSKKIDEDWDFNWMGTPECHVVITELDDETEVQHDKCDIRSNVEQDVNIAMEDETKRVQDQTTYDVTTGVEPEVDKTNVTTGVQDDASPGQYHENIDFNWDEPIFNESDEGDYHADEPLVDQLDHIDFNWEEHVLGMVGEEQPTEQPVH</sequence>
<name>A0ABD1TTD6_9LAMI</name>